<keyword evidence="7" id="KW-0813">Transport</keyword>
<evidence type="ECO:0000256" key="6">
    <source>
        <dbReference type="ARBA" id="ARBA00025284"/>
    </source>
</evidence>
<feature type="region of interest" description="Disordered" evidence="8">
    <location>
        <begin position="368"/>
        <end position="437"/>
    </location>
</feature>
<feature type="transmembrane region" description="Helical" evidence="7">
    <location>
        <begin position="277"/>
        <end position="296"/>
    </location>
</feature>
<dbReference type="GO" id="GO:0015095">
    <property type="term" value="F:magnesium ion transmembrane transporter activity"/>
    <property type="evidence" value="ECO:0007669"/>
    <property type="project" value="UniProtKB-UniRule"/>
</dbReference>
<evidence type="ECO:0000256" key="3">
    <source>
        <dbReference type="ARBA" id="ARBA00022692"/>
    </source>
</evidence>
<feature type="transmembrane region" description="Helical" evidence="7">
    <location>
        <begin position="79"/>
        <end position="98"/>
    </location>
</feature>
<evidence type="ECO:0000256" key="5">
    <source>
        <dbReference type="ARBA" id="ARBA00023136"/>
    </source>
</evidence>
<gene>
    <name evidence="9" type="ORF">CYMTET_15683</name>
</gene>
<evidence type="ECO:0000313" key="10">
    <source>
        <dbReference type="Proteomes" id="UP001190700"/>
    </source>
</evidence>
<evidence type="ECO:0000256" key="7">
    <source>
        <dbReference type="RuleBase" id="RU363078"/>
    </source>
</evidence>
<dbReference type="AlphaFoldDB" id="A0AAE0GF10"/>
<dbReference type="PANTHER" id="PTHR12570:SF9">
    <property type="entry name" value="MAGNESIUM TRANSPORTER NIPA8-RELATED"/>
    <property type="match status" value="1"/>
</dbReference>
<keyword evidence="7" id="KW-0967">Endosome</keyword>
<keyword evidence="7" id="KW-1003">Cell membrane</keyword>
<feature type="transmembrane region" description="Helical" evidence="7">
    <location>
        <begin position="248"/>
        <end position="271"/>
    </location>
</feature>
<feature type="transmembrane region" description="Helical" evidence="7">
    <location>
        <begin position="6"/>
        <end position="24"/>
    </location>
</feature>
<feature type="transmembrane region" description="Helical" evidence="7">
    <location>
        <begin position="144"/>
        <end position="163"/>
    </location>
</feature>
<dbReference type="GO" id="GO:0005769">
    <property type="term" value="C:early endosome"/>
    <property type="evidence" value="ECO:0007669"/>
    <property type="project" value="UniProtKB-SubCell"/>
</dbReference>
<name>A0AAE0GF10_9CHLO</name>
<feature type="compositionally biased region" description="Polar residues" evidence="8">
    <location>
        <begin position="384"/>
        <end position="394"/>
    </location>
</feature>
<feature type="compositionally biased region" description="Basic and acidic residues" evidence="8">
    <location>
        <begin position="330"/>
        <end position="339"/>
    </location>
</feature>
<feature type="transmembrane region" description="Helical" evidence="7">
    <location>
        <begin position="53"/>
        <end position="73"/>
    </location>
</feature>
<dbReference type="InterPro" id="IPR037185">
    <property type="entry name" value="EmrE-like"/>
</dbReference>
<evidence type="ECO:0000256" key="8">
    <source>
        <dbReference type="SAM" id="MobiDB-lite"/>
    </source>
</evidence>
<comment type="similarity">
    <text evidence="2 7">Belongs to the NIPA (TC 2.A.7) family.</text>
</comment>
<comment type="function">
    <text evidence="6 7">Acts as a Mg(2+) transporter. Can also transport other divalent cations such as Fe(2+), Sr(2+), Ba(2+), Mn(2+) and Co(2+) but to a much less extent than Mg(2+).</text>
</comment>
<sequence length="452" mass="49109">MGGNSWLVGCGINLVGSISINLGTNIMKLGHNLRENSSPIESERPSIKSYREWKIGIVIFVVGNIANFLSFGFAAQSLLASLGTVQFVSNVFFASFVLKERVTWRVIGGTTCIVGGVVILVLFGNKKSEELGVDDLIGLYSDSAYVVYLCCLAFLVVMGYLLYRLGRTGEPGSPVSSIAPLAYAVYSSSLGTQSVLMAKTLSTMLRLLLSADYSLFASWFFYVVIVAFVCTASFWTTRLNMSLKLFPAMIIIPMMQINWTLFSIVSGGMYFQEFKDFSTLNMCVFCAGVGVVFIGVTTLSTAKSAMAGDLDDKDAKAPCLDLENSTSDLSDDKIPNAERPKRRLLPTSKSIKREMGIDFGEALRAPLGLNGLGSEDDEPPLPRQLSTDPIGNTSGDHESKNPVIHLPEASPTEPRPHRLPPLSTAVPTGPDSRLRLPKLANWDPDLITRDSV</sequence>
<dbReference type="InterPro" id="IPR008521">
    <property type="entry name" value="Mg_trans_NIPA"/>
</dbReference>
<keyword evidence="10" id="KW-1185">Reference proteome</keyword>
<keyword evidence="7" id="KW-0406">Ion transport</keyword>
<dbReference type="GO" id="GO:0005886">
    <property type="term" value="C:plasma membrane"/>
    <property type="evidence" value="ECO:0007669"/>
    <property type="project" value="UniProtKB-SubCell"/>
</dbReference>
<proteinExistence type="inferred from homology"/>
<comment type="subcellular location">
    <subcellularLocation>
        <location evidence="7">Cell membrane</location>
        <topology evidence="7">Multi-pass membrane protein</topology>
    </subcellularLocation>
    <subcellularLocation>
        <location evidence="7">Early endosome</location>
    </subcellularLocation>
    <subcellularLocation>
        <location evidence="1">Membrane</location>
        <topology evidence="1">Multi-pass membrane protein</topology>
    </subcellularLocation>
</comment>
<keyword evidence="3 7" id="KW-0812">Transmembrane</keyword>
<comment type="caution">
    <text evidence="9">The sequence shown here is derived from an EMBL/GenBank/DDBJ whole genome shotgun (WGS) entry which is preliminary data.</text>
</comment>
<accession>A0AAE0GF10</accession>
<dbReference type="PANTHER" id="PTHR12570">
    <property type="match status" value="1"/>
</dbReference>
<dbReference type="EMBL" id="LGRX02006685">
    <property type="protein sequence ID" value="KAK3276231.1"/>
    <property type="molecule type" value="Genomic_DNA"/>
</dbReference>
<comment type="subunit">
    <text evidence="7">Homodimer.</text>
</comment>
<evidence type="ECO:0000313" key="9">
    <source>
        <dbReference type="EMBL" id="KAK3276231.1"/>
    </source>
</evidence>
<dbReference type="Pfam" id="PF05653">
    <property type="entry name" value="Mg_trans_NIPA"/>
    <property type="match status" value="1"/>
</dbReference>
<evidence type="ECO:0000256" key="1">
    <source>
        <dbReference type="ARBA" id="ARBA00004141"/>
    </source>
</evidence>
<feature type="region of interest" description="Disordered" evidence="8">
    <location>
        <begin position="324"/>
        <end position="348"/>
    </location>
</feature>
<dbReference type="SUPFAM" id="SSF103481">
    <property type="entry name" value="Multidrug resistance efflux transporter EmrE"/>
    <property type="match status" value="1"/>
</dbReference>
<protein>
    <recommendedName>
        <fullName evidence="7">Probable magnesium transporter</fullName>
    </recommendedName>
</protein>
<keyword evidence="5 7" id="KW-0472">Membrane</keyword>
<evidence type="ECO:0000256" key="4">
    <source>
        <dbReference type="ARBA" id="ARBA00022989"/>
    </source>
</evidence>
<organism evidence="9 10">
    <name type="scientific">Cymbomonas tetramitiformis</name>
    <dbReference type="NCBI Taxonomy" id="36881"/>
    <lineage>
        <taxon>Eukaryota</taxon>
        <taxon>Viridiplantae</taxon>
        <taxon>Chlorophyta</taxon>
        <taxon>Pyramimonadophyceae</taxon>
        <taxon>Pyramimonadales</taxon>
        <taxon>Pyramimonadaceae</taxon>
        <taxon>Cymbomonas</taxon>
    </lineage>
</organism>
<dbReference type="Proteomes" id="UP001190700">
    <property type="component" value="Unassembled WGS sequence"/>
</dbReference>
<keyword evidence="4 7" id="KW-1133">Transmembrane helix</keyword>
<reference evidence="9 10" key="1">
    <citation type="journal article" date="2015" name="Genome Biol. Evol.">
        <title>Comparative Genomics of a Bacterivorous Green Alga Reveals Evolutionary Causalities and Consequences of Phago-Mixotrophic Mode of Nutrition.</title>
        <authorList>
            <person name="Burns J.A."/>
            <person name="Paasch A."/>
            <person name="Narechania A."/>
            <person name="Kim E."/>
        </authorList>
    </citation>
    <scope>NUCLEOTIDE SEQUENCE [LARGE SCALE GENOMIC DNA]</scope>
    <source>
        <strain evidence="9 10">PLY_AMNH</strain>
    </source>
</reference>
<feature type="transmembrane region" description="Helical" evidence="7">
    <location>
        <begin position="216"/>
        <end position="236"/>
    </location>
</feature>
<keyword evidence="7" id="KW-0460">Magnesium</keyword>
<evidence type="ECO:0000256" key="2">
    <source>
        <dbReference type="ARBA" id="ARBA00007001"/>
    </source>
</evidence>
<feature type="transmembrane region" description="Helical" evidence="7">
    <location>
        <begin position="105"/>
        <end position="124"/>
    </location>
</feature>